<dbReference type="AlphaFoldDB" id="A0A939EFW3"/>
<dbReference type="Gene3D" id="3.40.50.1820">
    <property type="entry name" value="alpha/beta hydrolase"/>
    <property type="match status" value="1"/>
</dbReference>
<proteinExistence type="predicted"/>
<dbReference type="GO" id="GO:0016787">
    <property type="term" value="F:hydrolase activity"/>
    <property type="evidence" value="ECO:0007669"/>
    <property type="project" value="UniProtKB-KW"/>
</dbReference>
<reference evidence="3" key="1">
    <citation type="submission" date="2020-12" db="EMBL/GenBank/DDBJ databases">
        <title>Oil enriched cultivation method for isolating marine PHA-producing bacteria.</title>
        <authorList>
            <person name="Zheng W."/>
            <person name="Yu S."/>
            <person name="Huang Y."/>
        </authorList>
    </citation>
    <scope>NUCLEOTIDE SEQUENCE</scope>
    <source>
        <strain evidence="3">SY-2-12</strain>
    </source>
</reference>
<dbReference type="EMBL" id="JAEKJZ010000004">
    <property type="protein sequence ID" value="MBN9672410.1"/>
    <property type="molecule type" value="Genomic_DNA"/>
</dbReference>
<dbReference type="PANTHER" id="PTHR43798:SF33">
    <property type="entry name" value="HYDROLASE, PUTATIVE (AFU_ORTHOLOGUE AFUA_2G14860)-RELATED"/>
    <property type="match status" value="1"/>
</dbReference>
<feature type="signal peptide" evidence="1">
    <location>
        <begin position="1"/>
        <end position="18"/>
    </location>
</feature>
<sequence length="328" mass="35532">MFLVLAFGLVLAASGAYTAWRAHQISDRIRPDGSFATVDGVKLHYHFVPASGEGKDAPFLVFLHGASGNAYDTLMAFRKALEGRYGLLFLDRPGLGFSERDFSRHSSPEGQAELIEALLERLGIGRAIVIGHSYGAAVTAALGLRAPERVTGLAFLAPASHPWPGDVDWYYKLAAMPVAGEIFARTVALPSAEMLAPTAIERVFSPNRVPDDYSSRTRLPLVFLPSTFRANSADIAGLKESVTRQSKRYPSLSQPALVVTGTRDKVVWPSIHSEGLMRDLPDADLLVLEGGGHMPHHTHTDEIISALDKLVLRVEAKTAGLTQQARAK</sequence>
<feature type="domain" description="AB hydrolase-1" evidence="2">
    <location>
        <begin position="59"/>
        <end position="299"/>
    </location>
</feature>
<comment type="caution">
    <text evidence="3">The sequence shown here is derived from an EMBL/GenBank/DDBJ whole genome shotgun (WGS) entry which is preliminary data.</text>
</comment>
<dbReference type="Proteomes" id="UP000664096">
    <property type="component" value="Unassembled WGS sequence"/>
</dbReference>
<evidence type="ECO:0000313" key="3">
    <source>
        <dbReference type="EMBL" id="MBN9672410.1"/>
    </source>
</evidence>
<dbReference type="PRINTS" id="PR00111">
    <property type="entry name" value="ABHYDROLASE"/>
</dbReference>
<dbReference type="Pfam" id="PF00561">
    <property type="entry name" value="Abhydrolase_1"/>
    <property type="match status" value="1"/>
</dbReference>
<dbReference type="InterPro" id="IPR029058">
    <property type="entry name" value="AB_hydrolase_fold"/>
</dbReference>
<dbReference type="PANTHER" id="PTHR43798">
    <property type="entry name" value="MONOACYLGLYCEROL LIPASE"/>
    <property type="match status" value="1"/>
</dbReference>
<name>A0A939EFW3_9HYPH</name>
<gene>
    <name evidence="3" type="ORF">JF539_18800</name>
</gene>
<evidence type="ECO:0000259" key="2">
    <source>
        <dbReference type="Pfam" id="PF00561"/>
    </source>
</evidence>
<dbReference type="GO" id="GO:0016020">
    <property type="term" value="C:membrane"/>
    <property type="evidence" value="ECO:0007669"/>
    <property type="project" value="TreeGrafter"/>
</dbReference>
<dbReference type="InterPro" id="IPR000073">
    <property type="entry name" value="AB_hydrolase_1"/>
</dbReference>
<organism evidence="3 4">
    <name type="scientific">Roseibium aggregatum</name>
    <dbReference type="NCBI Taxonomy" id="187304"/>
    <lineage>
        <taxon>Bacteria</taxon>
        <taxon>Pseudomonadati</taxon>
        <taxon>Pseudomonadota</taxon>
        <taxon>Alphaproteobacteria</taxon>
        <taxon>Hyphomicrobiales</taxon>
        <taxon>Stappiaceae</taxon>
        <taxon>Roseibium</taxon>
    </lineage>
</organism>
<evidence type="ECO:0000256" key="1">
    <source>
        <dbReference type="SAM" id="SignalP"/>
    </source>
</evidence>
<feature type="chain" id="PRO_5037506882" evidence="1">
    <location>
        <begin position="19"/>
        <end position="328"/>
    </location>
</feature>
<dbReference type="SUPFAM" id="SSF53474">
    <property type="entry name" value="alpha/beta-Hydrolases"/>
    <property type="match status" value="1"/>
</dbReference>
<accession>A0A939EFW3</accession>
<keyword evidence="1" id="KW-0732">Signal</keyword>
<protein>
    <submittedName>
        <fullName evidence="3">Alpha/beta hydrolase</fullName>
    </submittedName>
</protein>
<keyword evidence="3" id="KW-0378">Hydrolase</keyword>
<dbReference type="InterPro" id="IPR050266">
    <property type="entry name" value="AB_hydrolase_sf"/>
</dbReference>
<evidence type="ECO:0000313" key="4">
    <source>
        <dbReference type="Proteomes" id="UP000664096"/>
    </source>
</evidence>